<protein>
    <recommendedName>
        <fullName evidence="3">Glycosyltransferase family 29 (Sialyltransferase)</fullName>
    </recommendedName>
</protein>
<proteinExistence type="predicted"/>
<sequence>MLRELCAAQARSRPVRSVAVVGNQPLEPSGERAEAIDSCDLVFRVNGFRLDDPDVPCVGTRTDVVVFNRGVRATPWFLSGYRSRLYLMVEPGRLHWETGDIPPWWPGDLGFISMPNAELTIPISAEIGVDATRDPHWPTTGTMAAWTARRLFPEIPTLLAGFSFLDDPDQDSWNHAYGDPSPVGVEHAIRDEGAMMRAWVDDGVARRA</sequence>
<dbReference type="OrthoDB" id="3771115at2"/>
<accession>A0A506XYV8</accession>
<evidence type="ECO:0000313" key="2">
    <source>
        <dbReference type="Proteomes" id="UP000316252"/>
    </source>
</evidence>
<dbReference type="Gene3D" id="3.90.1480.20">
    <property type="entry name" value="Glycosyl transferase family 29"/>
    <property type="match status" value="1"/>
</dbReference>
<organism evidence="1 2">
    <name type="scientific">Schumannella soli</name>
    <dbReference type="NCBI Taxonomy" id="2590779"/>
    <lineage>
        <taxon>Bacteria</taxon>
        <taxon>Bacillati</taxon>
        <taxon>Actinomycetota</taxon>
        <taxon>Actinomycetes</taxon>
        <taxon>Micrococcales</taxon>
        <taxon>Microbacteriaceae</taxon>
        <taxon>Schumannella</taxon>
    </lineage>
</organism>
<evidence type="ECO:0000313" key="1">
    <source>
        <dbReference type="EMBL" id="TPW78124.1"/>
    </source>
</evidence>
<evidence type="ECO:0008006" key="3">
    <source>
        <dbReference type="Google" id="ProtNLM"/>
    </source>
</evidence>
<comment type="caution">
    <text evidence="1">The sequence shown here is derived from an EMBL/GenBank/DDBJ whole genome shotgun (WGS) entry which is preliminary data.</text>
</comment>
<reference evidence="1 2" key="1">
    <citation type="submission" date="2019-06" db="EMBL/GenBank/DDBJ databases">
        <authorList>
            <person name="Li F."/>
        </authorList>
    </citation>
    <scope>NUCLEOTIDE SEQUENCE [LARGE SCALE GENOMIC DNA]</scope>
    <source>
        <strain evidence="1 2">10F1D-1</strain>
    </source>
</reference>
<keyword evidence="2" id="KW-1185">Reference proteome</keyword>
<gene>
    <name evidence="1" type="ORF">FJ657_00650</name>
</gene>
<dbReference type="Proteomes" id="UP000316252">
    <property type="component" value="Unassembled WGS sequence"/>
</dbReference>
<name>A0A506XYV8_9MICO</name>
<dbReference type="InterPro" id="IPR038578">
    <property type="entry name" value="GT29-like_sf"/>
</dbReference>
<dbReference type="AlphaFoldDB" id="A0A506XYV8"/>
<dbReference type="EMBL" id="VHQG01000001">
    <property type="protein sequence ID" value="TPW78124.1"/>
    <property type="molecule type" value="Genomic_DNA"/>
</dbReference>